<reference evidence="2 3" key="1">
    <citation type="journal article" date="2012" name="Stand. Genomic Sci.">
        <title>Complete genome sequence of the melanogenic marine bacterium Marinomonas mediterranea type strain (MMB-1(T)).</title>
        <authorList>
            <person name="Lucas-Elio P."/>
            <person name="Goodwin L."/>
            <person name="Woyke T."/>
            <person name="Pitluck S."/>
            <person name="Nolan M."/>
            <person name="Kyrpides N.C."/>
            <person name="Detter J.C."/>
            <person name="Copeland A."/>
            <person name="Teshima H."/>
            <person name="Bruce D."/>
            <person name="Detter C."/>
            <person name="Tapia R."/>
            <person name="Han S."/>
            <person name="Land M.L."/>
            <person name="Ivanova N."/>
            <person name="Mikhailova N."/>
            <person name="Johnston A.W."/>
            <person name="Sanchez-Amat A."/>
        </authorList>
    </citation>
    <scope>NUCLEOTIDE SEQUENCE [LARGE SCALE GENOMIC DNA]</scope>
    <source>
        <strain evidence="3">ATCC 700492 / JCM 21426 / NBRC 103028 / MMB-1</strain>
    </source>
</reference>
<dbReference type="EMBL" id="CP002583">
    <property type="protein sequence ID" value="ADZ91890.1"/>
    <property type="molecule type" value="Genomic_DNA"/>
</dbReference>
<accession>F2JXJ0</accession>
<feature type="signal peptide" evidence="1">
    <location>
        <begin position="1"/>
        <end position="18"/>
    </location>
</feature>
<evidence type="ECO:0000256" key="1">
    <source>
        <dbReference type="SAM" id="SignalP"/>
    </source>
</evidence>
<protein>
    <recommendedName>
        <fullName evidence="4">DUF3857 domain-containing protein</fullName>
    </recommendedName>
</protein>
<feature type="chain" id="PRO_5003279308" description="DUF3857 domain-containing protein" evidence="1">
    <location>
        <begin position="19"/>
        <end position="375"/>
    </location>
</feature>
<dbReference type="PATRIC" id="fig|717774.3.peg.2745"/>
<dbReference type="HOGENOM" id="CLU_737316_0_0_6"/>
<keyword evidence="1" id="KW-0732">Signal</keyword>
<sequence length="375" mass="43100">MKKIVSIFILFYTTALLASDDYVINTSHILYVSKSENVRAFLEPGTVLMKVRTSINDTYKRRLRVITPGGLEGEIIRRGYDQYQNITKPIAYLKRPLKIKNEQFESGAKFLVSIDDDDEELSYELTYPAPYLDLKLNKYDVKERTKRLSEAEFDYNFNLVTPDSMPHHYPRWTRSRKSPVEWGCGNSKKEESVFEIGAGGKVSAGGSFFSFFEADTYAESDNRKTITYTKNLADNFNKHRITYWKLSSAIAPRKTILNVALEKLSSCDGTKKLSFNYVIHFSKIEDIDPNTARSQKNENIDPIAINHDWVEAKKLTPGGTSPIKLTTLDDYRDLKAAFKDFKFQFSRDGYELNSALLQFVMMMTANISLEYKRSP</sequence>
<dbReference type="RefSeq" id="WP_013661793.1">
    <property type="nucleotide sequence ID" value="NC_015276.1"/>
</dbReference>
<dbReference type="Proteomes" id="UP000001062">
    <property type="component" value="Chromosome"/>
</dbReference>
<dbReference type="eggNOG" id="ENOG5033PRU">
    <property type="taxonomic scope" value="Bacteria"/>
</dbReference>
<name>F2JXJ0_MARM1</name>
<keyword evidence="3" id="KW-1185">Reference proteome</keyword>
<dbReference type="KEGG" id="mme:Marme_2659"/>
<dbReference type="OrthoDB" id="6105433at2"/>
<evidence type="ECO:0000313" key="3">
    <source>
        <dbReference type="Proteomes" id="UP000001062"/>
    </source>
</evidence>
<dbReference type="AlphaFoldDB" id="F2JXJ0"/>
<gene>
    <name evidence="2" type="ordered locus">Marme_2659</name>
</gene>
<evidence type="ECO:0008006" key="4">
    <source>
        <dbReference type="Google" id="ProtNLM"/>
    </source>
</evidence>
<evidence type="ECO:0000313" key="2">
    <source>
        <dbReference type="EMBL" id="ADZ91890.1"/>
    </source>
</evidence>
<organism evidence="2 3">
    <name type="scientific">Marinomonas mediterranea (strain ATCC 700492 / JCM 21426 / NBRC 103028 / MMB-1)</name>
    <dbReference type="NCBI Taxonomy" id="717774"/>
    <lineage>
        <taxon>Bacteria</taxon>
        <taxon>Pseudomonadati</taxon>
        <taxon>Pseudomonadota</taxon>
        <taxon>Gammaproteobacteria</taxon>
        <taxon>Oceanospirillales</taxon>
        <taxon>Oceanospirillaceae</taxon>
        <taxon>Marinomonas</taxon>
    </lineage>
</organism>
<proteinExistence type="predicted"/>